<dbReference type="InterPro" id="IPR012340">
    <property type="entry name" value="NA-bd_OB-fold"/>
</dbReference>
<accession>A0A2R3Z985</accession>
<proteinExistence type="predicted"/>
<evidence type="ECO:0000259" key="2">
    <source>
        <dbReference type="PROSITE" id="PS51857"/>
    </source>
</evidence>
<dbReference type="InterPro" id="IPR011129">
    <property type="entry name" value="CSD"/>
</dbReference>
<dbReference type="KEGG" id="grs:C7S20_17140"/>
<name>A0A2R3Z985_9FLAO</name>
<keyword evidence="3" id="KW-0238">DNA-binding</keyword>
<protein>
    <submittedName>
        <fullName evidence="3">DNA-binding protein</fullName>
    </submittedName>
</protein>
<feature type="compositionally biased region" description="Basic and acidic residues" evidence="1">
    <location>
        <begin position="26"/>
        <end position="35"/>
    </location>
</feature>
<gene>
    <name evidence="3" type="ORF">C7S20_17140</name>
</gene>
<dbReference type="RefSeq" id="WP_107013616.1">
    <property type="nucleotide sequence ID" value="NZ_CP028136.1"/>
</dbReference>
<dbReference type="AlphaFoldDB" id="A0A2R3Z985"/>
<evidence type="ECO:0000256" key="1">
    <source>
        <dbReference type="SAM" id="MobiDB-lite"/>
    </source>
</evidence>
<feature type="compositionally biased region" description="Basic residues" evidence="1">
    <location>
        <begin position="16"/>
        <end position="25"/>
    </location>
</feature>
<dbReference type="SUPFAM" id="SSF50249">
    <property type="entry name" value="Nucleic acid-binding proteins"/>
    <property type="match status" value="1"/>
</dbReference>
<reference evidence="4" key="1">
    <citation type="submission" date="2018-03" db="EMBL/GenBank/DDBJ databases">
        <title>Gramella fulva sp. nov., isolated from a dry surface of tidal flat.</title>
        <authorList>
            <person name="Hwang S.H."/>
            <person name="Hwang W.M."/>
            <person name="Kang K."/>
            <person name="Ahn T.-Y."/>
        </authorList>
    </citation>
    <scope>NUCLEOTIDE SEQUENCE [LARGE SCALE GENOMIC DNA]</scope>
    <source>
        <strain evidence="4">SH35</strain>
    </source>
</reference>
<feature type="domain" description="CSD" evidence="2">
    <location>
        <begin position="88"/>
        <end position="149"/>
    </location>
</feature>
<dbReference type="GO" id="GO:0003677">
    <property type="term" value="F:DNA binding"/>
    <property type="evidence" value="ECO:0007669"/>
    <property type="project" value="UniProtKB-KW"/>
</dbReference>
<dbReference type="OrthoDB" id="1493235at2"/>
<dbReference type="CDD" id="cd04458">
    <property type="entry name" value="CSP_CDS"/>
    <property type="match status" value="1"/>
</dbReference>
<organism evidence="3 4">
    <name type="scientific">Christiangramia fulva</name>
    <dbReference type="NCBI Taxonomy" id="2126553"/>
    <lineage>
        <taxon>Bacteria</taxon>
        <taxon>Pseudomonadati</taxon>
        <taxon>Bacteroidota</taxon>
        <taxon>Flavobacteriia</taxon>
        <taxon>Flavobacteriales</taxon>
        <taxon>Flavobacteriaceae</taxon>
        <taxon>Christiangramia</taxon>
    </lineage>
</organism>
<dbReference type="Gene3D" id="2.40.50.140">
    <property type="entry name" value="Nucleic acid-binding proteins"/>
    <property type="match status" value="1"/>
</dbReference>
<dbReference type="InterPro" id="IPR002059">
    <property type="entry name" value="CSP_DNA-bd"/>
</dbReference>
<dbReference type="PROSITE" id="PS51857">
    <property type="entry name" value="CSD_2"/>
    <property type="match status" value="1"/>
</dbReference>
<sequence length="152" mass="17331">MAKSRQTQSKIEKEKKKLKKRKEKERKKQERKDNSNKGASFEDMIAYVDADGNLTDTPPDPSQKVEVAAEDIEINVPKKEDREPEEVETEGKVTFFNHSKGYGFIKGTKFGEEYFVHISGLVDEIQENDKVSFDLERGMKGMTAVNVKKLAS</sequence>
<keyword evidence="4" id="KW-1185">Reference proteome</keyword>
<dbReference type="EMBL" id="CP028136">
    <property type="protein sequence ID" value="AVR46845.1"/>
    <property type="molecule type" value="Genomic_DNA"/>
</dbReference>
<dbReference type="Pfam" id="PF00313">
    <property type="entry name" value="CSD"/>
    <property type="match status" value="1"/>
</dbReference>
<dbReference type="PRINTS" id="PR00050">
    <property type="entry name" value="COLDSHOCK"/>
</dbReference>
<dbReference type="SMART" id="SM00357">
    <property type="entry name" value="CSP"/>
    <property type="match status" value="1"/>
</dbReference>
<dbReference type="Proteomes" id="UP000241507">
    <property type="component" value="Chromosome"/>
</dbReference>
<feature type="region of interest" description="Disordered" evidence="1">
    <location>
        <begin position="1"/>
        <end position="43"/>
    </location>
</feature>
<evidence type="ECO:0000313" key="4">
    <source>
        <dbReference type="Proteomes" id="UP000241507"/>
    </source>
</evidence>
<dbReference type="GO" id="GO:0005829">
    <property type="term" value="C:cytosol"/>
    <property type="evidence" value="ECO:0007669"/>
    <property type="project" value="UniProtKB-ARBA"/>
</dbReference>
<evidence type="ECO:0000313" key="3">
    <source>
        <dbReference type="EMBL" id="AVR46845.1"/>
    </source>
</evidence>